<gene>
    <name evidence="1" type="ORF">HPLM_LOCUS11319</name>
</gene>
<keyword evidence="2" id="KW-1185">Reference proteome</keyword>
<dbReference type="Proteomes" id="UP000268014">
    <property type="component" value="Unassembled WGS sequence"/>
</dbReference>
<dbReference type="AlphaFoldDB" id="A0A3P7W5T3"/>
<reference evidence="1 2" key="1">
    <citation type="submission" date="2018-11" db="EMBL/GenBank/DDBJ databases">
        <authorList>
            <consortium name="Pathogen Informatics"/>
        </authorList>
    </citation>
    <scope>NUCLEOTIDE SEQUENCE [LARGE SCALE GENOMIC DNA]</scope>
    <source>
        <strain evidence="1 2">MHpl1</strain>
    </source>
</reference>
<evidence type="ECO:0000313" key="2">
    <source>
        <dbReference type="Proteomes" id="UP000268014"/>
    </source>
</evidence>
<protein>
    <submittedName>
        <fullName evidence="1">Uncharacterized protein</fullName>
    </submittedName>
</protein>
<name>A0A3P7W5T3_HAEPC</name>
<organism evidence="1 2">
    <name type="scientific">Haemonchus placei</name>
    <name type="common">Barber's pole worm</name>
    <dbReference type="NCBI Taxonomy" id="6290"/>
    <lineage>
        <taxon>Eukaryota</taxon>
        <taxon>Metazoa</taxon>
        <taxon>Ecdysozoa</taxon>
        <taxon>Nematoda</taxon>
        <taxon>Chromadorea</taxon>
        <taxon>Rhabditida</taxon>
        <taxon>Rhabditina</taxon>
        <taxon>Rhabditomorpha</taxon>
        <taxon>Strongyloidea</taxon>
        <taxon>Trichostrongylidae</taxon>
        <taxon>Haemonchus</taxon>
    </lineage>
</organism>
<proteinExistence type="predicted"/>
<dbReference type="EMBL" id="UZAF01017533">
    <property type="protein sequence ID" value="VDO42584.1"/>
    <property type="molecule type" value="Genomic_DNA"/>
</dbReference>
<evidence type="ECO:0000313" key="1">
    <source>
        <dbReference type="EMBL" id="VDO42584.1"/>
    </source>
</evidence>
<sequence length="51" mass="6058">MNWSSHPWLIRSHFHDSLENNWAEHHAWGGHTNSTDCHLWNGFVGYGQRRS</sequence>
<accession>A0A3P7W5T3</accession>